<accession>A0A7S1AEP2</accession>
<keyword evidence="3 4" id="KW-0472">Membrane</keyword>
<dbReference type="EMBL" id="HBFQ01035948">
    <property type="protein sequence ID" value="CAD8851001.1"/>
    <property type="molecule type" value="Transcribed_RNA"/>
</dbReference>
<dbReference type="InterPro" id="IPR036640">
    <property type="entry name" value="ABC1_TM_sf"/>
</dbReference>
<gene>
    <name evidence="5" type="ORF">NSCI0253_LOCUS25351</name>
</gene>
<name>A0A7S1AEP2_NOCSC</name>
<dbReference type="SUPFAM" id="SSF90123">
    <property type="entry name" value="ABC transporter transmembrane region"/>
    <property type="match status" value="1"/>
</dbReference>
<dbReference type="AlphaFoldDB" id="A0A7S1AEP2"/>
<reference evidence="5" key="1">
    <citation type="submission" date="2021-01" db="EMBL/GenBank/DDBJ databases">
        <authorList>
            <person name="Corre E."/>
            <person name="Pelletier E."/>
            <person name="Niang G."/>
            <person name="Scheremetjew M."/>
            <person name="Finn R."/>
            <person name="Kale V."/>
            <person name="Holt S."/>
            <person name="Cochrane G."/>
            <person name="Meng A."/>
            <person name="Brown T."/>
            <person name="Cohen L."/>
        </authorList>
    </citation>
    <scope>NUCLEOTIDE SEQUENCE</scope>
</reference>
<evidence type="ECO:0000256" key="3">
    <source>
        <dbReference type="ARBA" id="ARBA00023136"/>
    </source>
</evidence>
<organism evidence="5">
    <name type="scientific">Noctiluca scintillans</name>
    <name type="common">Sea sparkle</name>
    <name type="synonym">Red tide dinoflagellate</name>
    <dbReference type="NCBI Taxonomy" id="2966"/>
    <lineage>
        <taxon>Eukaryota</taxon>
        <taxon>Sar</taxon>
        <taxon>Alveolata</taxon>
        <taxon>Dinophyceae</taxon>
        <taxon>Noctilucales</taxon>
        <taxon>Noctilucaceae</taxon>
        <taxon>Noctiluca</taxon>
    </lineage>
</organism>
<evidence type="ECO:0008006" key="6">
    <source>
        <dbReference type="Google" id="ProtNLM"/>
    </source>
</evidence>
<evidence type="ECO:0000256" key="1">
    <source>
        <dbReference type="ARBA" id="ARBA00022692"/>
    </source>
</evidence>
<dbReference type="GO" id="GO:0005524">
    <property type="term" value="F:ATP binding"/>
    <property type="evidence" value="ECO:0007669"/>
    <property type="project" value="InterPro"/>
</dbReference>
<proteinExistence type="predicted"/>
<dbReference type="GO" id="GO:0016020">
    <property type="term" value="C:membrane"/>
    <property type="evidence" value="ECO:0007669"/>
    <property type="project" value="InterPro"/>
</dbReference>
<evidence type="ECO:0000313" key="5">
    <source>
        <dbReference type="EMBL" id="CAD8851001.1"/>
    </source>
</evidence>
<keyword evidence="1 4" id="KW-0812">Transmembrane</keyword>
<protein>
    <recommendedName>
        <fullName evidence="6">Transmembrane protein</fullName>
    </recommendedName>
</protein>
<evidence type="ECO:0000256" key="4">
    <source>
        <dbReference type="SAM" id="Phobius"/>
    </source>
</evidence>
<feature type="transmembrane region" description="Helical" evidence="4">
    <location>
        <begin position="18"/>
        <end position="38"/>
    </location>
</feature>
<evidence type="ECO:0000256" key="2">
    <source>
        <dbReference type="ARBA" id="ARBA00022989"/>
    </source>
</evidence>
<keyword evidence="2 4" id="KW-1133">Transmembrane helix</keyword>
<sequence>MGLVGGAGENVSYVEYQIVMFCLAGILCFFLGVVEMVLRRFHVLQMFFPGAITIQQRRFFFFHFDVSDSPIGKKIRVLLRMLVRLTTCVVISYLWQHCVLDTFQTVGTDFPKTQCQDDFQCFASDLHIITLTNHKHTAIDCDGRWDDFGAPVMISCVKFVQPAATTWLMHLSIAYSLTQLNFKAFEVLVWITGNSDNIRKLLALLVYAVFAVFMCVFFAGEGWTIFSSWLSFVTTMACPLFLYLVVRSGRLLCELWREEAERMHGSIEEHLNTALQDVEAVLEKEHSGLSPVQQDSYEDQSSPEALMISRQTSISRRLQARASQMTTGIMRSSLVVSLQERVSAPQLPHVMSFQDDASDDDEETHVALPARCARLRC</sequence>
<feature type="transmembrane region" description="Helical" evidence="4">
    <location>
        <begin position="201"/>
        <end position="220"/>
    </location>
</feature>
<feature type="transmembrane region" description="Helical" evidence="4">
    <location>
        <begin position="226"/>
        <end position="246"/>
    </location>
</feature>